<protein>
    <submittedName>
        <fullName evidence="8">Radical SAM domain protein</fullName>
    </submittedName>
</protein>
<keyword evidence="9" id="KW-1185">Reference proteome</keyword>
<dbReference type="GO" id="GO:0046872">
    <property type="term" value="F:metal ion binding"/>
    <property type="evidence" value="ECO:0007669"/>
    <property type="project" value="UniProtKB-KW"/>
</dbReference>
<dbReference type="PROSITE" id="PS01305">
    <property type="entry name" value="MOAA_NIFB_PQQE"/>
    <property type="match status" value="1"/>
</dbReference>
<evidence type="ECO:0000313" key="9">
    <source>
        <dbReference type="Proteomes" id="UP000006427"/>
    </source>
</evidence>
<dbReference type="PANTHER" id="PTHR43306">
    <property type="entry name" value="7,8-DIHYDRO-6-HYDROXYMETHYLPTERIN DIMETHYLTRANSFERASE"/>
    <property type="match status" value="1"/>
</dbReference>
<dbReference type="SFLD" id="SFLDS00029">
    <property type="entry name" value="Radical_SAM"/>
    <property type="match status" value="1"/>
</dbReference>
<dbReference type="Pfam" id="PF23545">
    <property type="entry name" value="Zn_ribbon_HMPTM"/>
    <property type="match status" value="1"/>
</dbReference>
<dbReference type="EMBL" id="ABTR02000001">
    <property type="protein sequence ID" value="EFC90674.1"/>
    <property type="molecule type" value="Genomic_DNA"/>
</dbReference>
<dbReference type="AlphaFoldDB" id="D2Z5C7"/>
<evidence type="ECO:0000256" key="2">
    <source>
        <dbReference type="ARBA" id="ARBA00022485"/>
    </source>
</evidence>
<evidence type="ECO:0000256" key="3">
    <source>
        <dbReference type="ARBA" id="ARBA00022691"/>
    </source>
</evidence>
<evidence type="ECO:0000259" key="7">
    <source>
        <dbReference type="PROSITE" id="PS51918"/>
    </source>
</evidence>
<proteinExistence type="predicted"/>
<sequence>MEDREIGRTESLCPECLRRIPAARVRQGSRVFLEKTCPEHGDFSSIIWRGRPSMEDWYRRLSRSPRGNPQTSEMEGCPYDCGLCPDHRQGTCTAVLEVTKRCDLRCPFCFADGSEGGSDVPVNELIRRLETLSKREECVLQLSGGEPTVRDDLPYIVERARSMGFDFIQLNSNGLRISRDLPYLKKLARAGLDSVYLQFDGVDDSVHRAMRGRPMARIKSRALENCSRTGVAATLVATLVPERNLDQIGRIIRYGLSRVPTVRGVHLQPVSYFGRIPYRPKDEDRVTLPEVLELVESQTEGLFAKRHLVPPG</sequence>
<dbReference type="Gene3D" id="3.20.20.70">
    <property type="entry name" value="Aldolase class I"/>
    <property type="match status" value="1"/>
</dbReference>
<dbReference type="SFLD" id="SFLDG01067">
    <property type="entry name" value="SPASM/twitch_domain_containing"/>
    <property type="match status" value="1"/>
</dbReference>
<dbReference type="InterPro" id="IPR056488">
    <property type="entry name" value="Zn_ribbon_HMPTM"/>
</dbReference>
<dbReference type="SUPFAM" id="SSF102114">
    <property type="entry name" value="Radical SAM enzymes"/>
    <property type="match status" value="1"/>
</dbReference>
<dbReference type="STRING" id="469381.Dpep_0646"/>
<dbReference type="Pfam" id="PF04055">
    <property type="entry name" value="Radical_SAM"/>
    <property type="match status" value="1"/>
</dbReference>
<dbReference type="GO" id="GO:0003824">
    <property type="term" value="F:catalytic activity"/>
    <property type="evidence" value="ECO:0007669"/>
    <property type="project" value="InterPro"/>
</dbReference>
<dbReference type="InterPro" id="IPR034474">
    <property type="entry name" value="Methyltransferase_Class_D"/>
</dbReference>
<comment type="cofactor">
    <cofactor evidence="1">
        <name>[4Fe-4S] cluster</name>
        <dbReference type="ChEBI" id="CHEBI:49883"/>
    </cofactor>
</comment>
<evidence type="ECO:0000313" key="8">
    <source>
        <dbReference type="EMBL" id="EFC90674.1"/>
    </source>
</evidence>
<evidence type="ECO:0000256" key="5">
    <source>
        <dbReference type="ARBA" id="ARBA00023004"/>
    </source>
</evidence>
<organism evidence="8 9">
    <name type="scientific">Dethiosulfovibrio peptidovorans DSM 11002</name>
    <dbReference type="NCBI Taxonomy" id="469381"/>
    <lineage>
        <taxon>Bacteria</taxon>
        <taxon>Thermotogati</taxon>
        <taxon>Synergistota</taxon>
        <taxon>Synergistia</taxon>
        <taxon>Synergistales</taxon>
        <taxon>Dethiosulfovibrionaceae</taxon>
        <taxon>Dethiosulfovibrio</taxon>
    </lineage>
</organism>
<dbReference type="InterPro" id="IPR000385">
    <property type="entry name" value="MoaA_NifB_PqqE_Fe-S-bd_CS"/>
</dbReference>
<reference evidence="8 9" key="1">
    <citation type="journal article" date="2010" name="Stand. Genomic Sci.">
        <title>Permanent draft genome sequence of Dethiosulfovibrio peptidovorans type strain (SEBR 4207).</title>
        <authorList>
            <person name="Labutti K."/>
            <person name="Mayilraj S."/>
            <person name="Clum A."/>
            <person name="Lucas S."/>
            <person name="Glavina Del Rio T."/>
            <person name="Nolan M."/>
            <person name="Tice H."/>
            <person name="Cheng J.F."/>
            <person name="Pitluck S."/>
            <person name="Liolios K."/>
            <person name="Ivanova N."/>
            <person name="Mavromatis K."/>
            <person name="Mikhailova N."/>
            <person name="Pati A."/>
            <person name="Goodwin L."/>
            <person name="Chen A."/>
            <person name="Palaniappan K."/>
            <person name="Land M."/>
            <person name="Hauser L."/>
            <person name="Chang Y.J."/>
            <person name="Jeffries C.D."/>
            <person name="Rohde M."/>
            <person name="Spring S."/>
            <person name="Goker M."/>
            <person name="Woyke T."/>
            <person name="Bristow J."/>
            <person name="Eisen J.A."/>
            <person name="Markowitz V."/>
            <person name="Hugenholtz P."/>
            <person name="Kyrpides N.C."/>
            <person name="Klenk H.P."/>
            <person name="Lapidus A."/>
        </authorList>
    </citation>
    <scope>NUCLEOTIDE SEQUENCE [LARGE SCALE GENOMIC DNA]</scope>
    <source>
        <strain evidence="8 9">DSM 11002</strain>
    </source>
</reference>
<dbReference type="SFLD" id="SFLDG01100">
    <property type="entry name" value="methyltransferase_(Class_D)"/>
    <property type="match status" value="1"/>
</dbReference>
<keyword evidence="2" id="KW-0004">4Fe-4S</keyword>
<gene>
    <name evidence="8" type="ORF">Dpep_0646</name>
</gene>
<dbReference type="eggNOG" id="COG1964">
    <property type="taxonomic scope" value="Bacteria"/>
</dbReference>
<dbReference type="InterPro" id="IPR058240">
    <property type="entry name" value="rSAM_sf"/>
</dbReference>
<feature type="domain" description="Radical SAM core" evidence="7">
    <location>
        <begin position="88"/>
        <end position="304"/>
    </location>
</feature>
<keyword evidence="6" id="KW-0411">Iron-sulfur</keyword>
<keyword evidence="5" id="KW-0408">Iron</keyword>
<accession>D2Z5C7</accession>
<keyword evidence="4" id="KW-0479">Metal-binding</keyword>
<dbReference type="PROSITE" id="PS51918">
    <property type="entry name" value="RADICAL_SAM"/>
    <property type="match status" value="1"/>
</dbReference>
<dbReference type="InterPro" id="IPR013785">
    <property type="entry name" value="Aldolase_TIM"/>
</dbReference>
<evidence type="ECO:0000256" key="4">
    <source>
        <dbReference type="ARBA" id="ARBA00022723"/>
    </source>
</evidence>
<dbReference type="Proteomes" id="UP000006427">
    <property type="component" value="Unassembled WGS sequence"/>
</dbReference>
<dbReference type="CDD" id="cd01335">
    <property type="entry name" value="Radical_SAM"/>
    <property type="match status" value="1"/>
</dbReference>
<keyword evidence="3" id="KW-0949">S-adenosyl-L-methionine</keyword>
<dbReference type="InterPro" id="IPR007197">
    <property type="entry name" value="rSAM"/>
</dbReference>
<dbReference type="PANTHER" id="PTHR43306:SF1">
    <property type="entry name" value="7,8-DIHYDRO-6-HYDROXYMETHYLPTERIN DIMETHYLTRANSFERASE"/>
    <property type="match status" value="1"/>
</dbReference>
<evidence type="ECO:0000256" key="6">
    <source>
        <dbReference type="ARBA" id="ARBA00023014"/>
    </source>
</evidence>
<dbReference type="GO" id="GO:0051539">
    <property type="term" value="F:4 iron, 4 sulfur cluster binding"/>
    <property type="evidence" value="ECO:0007669"/>
    <property type="project" value="UniProtKB-KW"/>
</dbReference>
<dbReference type="OrthoDB" id="9810775at2"/>
<evidence type="ECO:0000256" key="1">
    <source>
        <dbReference type="ARBA" id="ARBA00001966"/>
    </source>
</evidence>
<comment type="caution">
    <text evidence="8">The sequence shown here is derived from an EMBL/GenBank/DDBJ whole genome shotgun (WGS) entry which is preliminary data.</text>
</comment>
<name>D2Z5C7_9BACT</name>
<dbReference type="PaxDb" id="469381-Dpep_0646"/>